<dbReference type="Proteomes" id="UP001239909">
    <property type="component" value="Unassembled WGS sequence"/>
</dbReference>
<evidence type="ECO:0000313" key="6">
    <source>
        <dbReference type="EMBL" id="GMG82134.1"/>
    </source>
</evidence>
<dbReference type="EMBL" id="BSYI01000008">
    <property type="protein sequence ID" value="GMG82134.1"/>
    <property type="molecule type" value="Genomic_DNA"/>
</dbReference>
<evidence type="ECO:0000256" key="4">
    <source>
        <dbReference type="ARBA" id="ARBA00023163"/>
    </source>
</evidence>
<organism evidence="6 7">
    <name type="scientific">Paralimibaculum aggregatum</name>
    <dbReference type="NCBI Taxonomy" id="3036245"/>
    <lineage>
        <taxon>Bacteria</taxon>
        <taxon>Pseudomonadati</taxon>
        <taxon>Pseudomonadota</taxon>
        <taxon>Alphaproteobacteria</taxon>
        <taxon>Rhodobacterales</taxon>
        <taxon>Paracoccaceae</taxon>
        <taxon>Paralimibaculum</taxon>
    </lineage>
</organism>
<accession>A0ABQ6LJ02</accession>
<dbReference type="InterPro" id="IPR005119">
    <property type="entry name" value="LysR_subst-bd"/>
</dbReference>
<evidence type="ECO:0000313" key="7">
    <source>
        <dbReference type="Proteomes" id="UP001239909"/>
    </source>
</evidence>
<dbReference type="Gene3D" id="1.10.10.10">
    <property type="entry name" value="Winged helix-like DNA-binding domain superfamily/Winged helix DNA-binding domain"/>
    <property type="match status" value="1"/>
</dbReference>
<dbReference type="SUPFAM" id="SSF46785">
    <property type="entry name" value="Winged helix' DNA-binding domain"/>
    <property type="match status" value="1"/>
</dbReference>
<proteinExistence type="inferred from homology"/>
<evidence type="ECO:0000256" key="2">
    <source>
        <dbReference type="ARBA" id="ARBA00023015"/>
    </source>
</evidence>
<dbReference type="InterPro" id="IPR058163">
    <property type="entry name" value="LysR-type_TF_proteobact-type"/>
</dbReference>
<keyword evidence="4" id="KW-0804">Transcription</keyword>
<dbReference type="RefSeq" id="WP_285670889.1">
    <property type="nucleotide sequence ID" value="NZ_BSYI01000008.1"/>
</dbReference>
<keyword evidence="2" id="KW-0805">Transcription regulation</keyword>
<evidence type="ECO:0000256" key="3">
    <source>
        <dbReference type="ARBA" id="ARBA00023125"/>
    </source>
</evidence>
<dbReference type="PANTHER" id="PTHR30537">
    <property type="entry name" value="HTH-TYPE TRANSCRIPTIONAL REGULATOR"/>
    <property type="match status" value="1"/>
</dbReference>
<comment type="caution">
    <text evidence="6">The sequence shown here is derived from an EMBL/GenBank/DDBJ whole genome shotgun (WGS) entry which is preliminary data.</text>
</comment>
<gene>
    <name evidence="6" type="ORF">LNKW23_13470</name>
</gene>
<name>A0ABQ6LJ02_9RHOB</name>
<dbReference type="SUPFAM" id="SSF53850">
    <property type="entry name" value="Periplasmic binding protein-like II"/>
    <property type="match status" value="1"/>
</dbReference>
<evidence type="ECO:0000259" key="5">
    <source>
        <dbReference type="PROSITE" id="PS50931"/>
    </source>
</evidence>
<comment type="similarity">
    <text evidence="1">Belongs to the LysR transcriptional regulatory family.</text>
</comment>
<sequence length="294" mass="32409">MSADGLPPLTWLRAFEASARHLSFTRAAAELNLTQSAISQHVRSLEAFLGHELFTRRTRAIALTEAGGSYLPVVREAFDLLAAGTLAFTGGGQGRNLVLQCNMGFSVLWLAPRLHRLHARHPWLVLNIVTPIWDPDRHAAKAAVEIRFGREAEMSASAERLSQERFYPVCRPDFQAGRPDPETARLLDCAGLTGTWSAWFRSQGWPFARDGEVTLTSTFVIAIQAALHGAGMAMAHDMLVADLLREGRLIRPFGHAPPMAEAYYLMPPPSHAATPASVAFVEWLREEIADRLPP</sequence>
<dbReference type="Pfam" id="PF03466">
    <property type="entry name" value="LysR_substrate"/>
    <property type="match status" value="1"/>
</dbReference>
<protein>
    <submittedName>
        <fullName evidence="6">Transcriptional regulator GcvA</fullName>
    </submittedName>
</protein>
<keyword evidence="7" id="KW-1185">Reference proteome</keyword>
<dbReference type="PRINTS" id="PR00039">
    <property type="entry name" value="HTHLYSR"/>
</dbReference>
<reference evidence="6 7" key="1">
    <citation type="submission" date="2023-04" db="EMBL/GenBank/DDBJ databases">
        <title>Marinoamorphus aggregata gen. nov., sp. Nov., isolate from tissue of brittle star Ophioplocus japonicus.</title>
        <authorList>
            <person name="Kawano K."/>
            <person name="Sawayama S."/>
            <person name="Nakagawa S."/>
        </authorList>
    </citation>
    <scope>NUCLEOTIDE SEQUENCE [LARGE SCALE GENOMIC DNA]</scope>
    <source>
        <strain evidence="6 7">NKW23</strain>
    </source>
</reference>
<feature type="domain" description="HTH lysR-type" evidence="5">
    <location>
        <begin position="7"/>
        <end position="64"/>
    </location>
</feature>
<dbReference type="InterPro" id="IPR000847">
    <property type="entry name" value="LysR_HTH_N"/>
</dbReference>
<dbReference type="PROSITE" id="PS50931">
    <property type="entry name" value="HTH_LYSR"/>
    <property type="match status" value="1"/>
</dbReference>
<dbReference type="Pfam" id="PF00126">
    <property type="entry name" value="HTH_1"/>
    <property type="match status" value="1"/>
</dbReference>
<evidence type="ECO:0000256" key="1">
    <source>
        <dbReference type="ARBA" id="ARBA00009437"/>
    </source>
</evidence>
<dbReference type="PANTHER" id="PTHR30537:SF74">
    <property type="entry name" value="HTH-TYPE TRANSCRIPTIONAL REGULATOR TRPI"/>
    <property type="match status" value="1"/>
</dbReference>
<keyword evidence="3" id="KW-0238">DNA-binding</keyword>
<dbReference type="InterPro" id="IPR036390">
    <property type="entry name" value="WH_DNA-bd_sf"/>
</dbReference>
<dbReference type="InterPro" id="IPR036388">
    <property type="entry name" value="WH-like_DNA-bd_sf"/>
</dbReference>
<dbReference type="Gene3D" id="3.40.190.10">
    <property type="entry name" value="Periplasmic binding protein-like II"/>
    <property type="match status" value="2"/>
</dbReference>